<evidence type="ECO:0000259" key="3">
    <source>
        <dbReference type="Pfam" id="PF23276"/>
    </source>
</evidence>
<dbReference type="GeneID" id="108864314"/>
<accession>A0AAJ7P9U3</accession>
<evidence type="ECO:0000256" key="1">
    <source>
        <dbReference type="ARBA" id="ARBA00022737"/>
    </source>
</evidence>
<keyword evidence="4" id="KW-1185">Reference proteome</keyword>
<dbReference type="Pfam" id="PF23276">
    <property type="entry name" value="TPR_24"/>
    <property type="match status" value="1"/>
</dbReference>
<dbReference type="PANTHER" id="PTHR46669:SF1">
    <property type="entry name" value="LEUCINE-RICH PPR MOTIF-CONTAINING PROTEIN, MITOCHONDRIAL"/>
    <property type="match status" value="1"/>
</dbReference>
<evidence type="ECO:0000256" key="2">
    <source>
        <dbReference type="PROSITE-ProRule" id="PRU00708"/>
    </source>
</evidence>
<feature type="domain" description="Pentatricopeptide repeat-containing protein-mitochondrial" evidence="3">
    <location>
        <begin position="185"/>
        <end position="258"/>
    </location>
</feature>
<dbReference type="PROSITE" id="PS51375">
    <property type="entry name" value="PPR"/>
    <property type="match status" value="2"/>
</dbReference>
<organism evidence="4 5">
    <name type="scientific">Galendromus occidentalis</name>
    <name type="common">western predatory mite</name>
    <dbReference type="NCBI Taxonomy" id="34638"/>
    <lineage>
        <taxon>Eukaryota</taxon>
        <taxon>Metazoa</taxon>
        <taxon>Ecdysozoa</taxon>
        <taxon>Arthropoda</taxon>
        <taxon>Chelicerata</taxon>
        <taxon>Arachnida</taxon>
        <taxon>Acari</taxon>
        <taxon>Parasitiformes</taxon>
        <taxon>Mesostigmata</taxon>
        <taxon>Gamasina</taxon>
        <taxon>Phytoseioidea</taxon>
        <taxon>Phytoseiidae</taxon>
        <taxon>Typhlodrominae</taxon>
        <taxon>Galendromus</taxon>
    </lineage>
</organism>
<dbReference type="Proteomes" id="UP000694867">
    <property type="component" value="Unplaced"/>
</dbReference>
<dbReference type="InterPro" id="IPR057027">
    <property type="entry name" value="TPR_mt"/>
</dbReference>
<dbReference type="Gene3D" id="1.25.40.10">
    <property type="entry name" value="Tetratricopeptide repeat domain"/>
    <property type="match status" value="2"/>
</dbReference>
<protein>
    <submittedName>
        <fullName evidence="5">Leucine-rich PPR motif-containing protein, mitochondrial-like</fullName>
    </submittedName>
</protein>
<dbReference type="KEGG" id="goe:108864314"/>
<dbReference type="PANTHER" id="PTHR46669">
    <property type="entry name" value="LEUCINE-RICH PPR MOTIF-CONTAINING PROTEIN, MITOCHONDRIAL"/>
    <property type="match status" value="1"/>
</dbReference>
<dbReference type="GO" id="GO:0070129">
    <property type="term" value="P:regulation of mitochondrial translation"/>
    <property type="evidence" value="ECO:0007669"/>
    <property type="project" value="TreeGrafter"/>
</dbReference>
<dbReference type="InterPro" id="IPR011990">
    <property type="entry name" value="TPR-like_helical_dom_sf"/>
</dbReference>
<proteinExistence type="predicted"/>
<name>A0AAJ7P9U3_9ACAR</name>
<feature type="repeat" description="PPR" evidence="2">
    <location>
        <begin position="165"/>
        <end position="199"/>
    </location>
</feature>
<dbReference type="GO" id="GO:0005739">
    <property type="term" value="C:mitochondrion"/>
    <property type="evidence" value="ECO:0007669"/>
    <property type="project" value="TreeGrafter"/>
</dbReference>
<feature type="repeat" description="PPR" evidence="2">
    <location>
        <begin position="200"/>
        <end position="234"/>
    </location>
</feature>
<dbReference type="RefSeq" id="XP_018495211.1">
    <property type="nucleotide sequence ID" value="XM_018639695.1"/>
</dbReference>
<evidence type="ECO:0000313" key="4">
    <source>
        <dbReference type="Proteomes" id="UP000694867"/>
    </source>
</evidence>
<dbReference type="GO" id="GO:0005634">
    <property type="term" value="C:nucleus"/>
    <property type="evidence" value="ECO:0007669"/>
    <property type="project" value="TreeGrafter"/>
</dbReference>
<dbReference type="InterPro" id="IPR002885">
    <property type="entry name" value="PPR_rpt"/>
</dbReference>
<dbReference type="InterPro" id="IPR033490">
    <property type="entry name" value="LRP130"/>
</dbReference>
<dbReference type="AlphaFoldDB" id="A0AAJ7P9U3"/>
<sequence>MGNRPAIHRMRIAIPNSSAPLSQASLRFQSQYGDNDRKTFEDMRWASNEPKAGMQKALRELNEQVQRRGRIYERTLEDALTHAEKQGSLRGVEMQLLLRATGSFLREMPPAQRVHLAERIWNLTPKDQLDISHYNTLLYVKLENGEDFDPSDFLKELAEAGVAANRITYQRLVQRYCEMGDVPNATKIIDFMKSRNLPLNEKVFHSLIVGYVKSGSVDSARNILSIMTSAGVKPSAETHTVLAKALIESGDSASGLEAVSSQKLSDEQILRLVKSLALRNDFDSCDKLLKRISDPRFNFTSYNNVCVELIVAGNLDAAIYVYRKKTIADGKFNAANFLTVTAAKNGYSCSEVTRVFEELREQTETSAFIEAARFGIYGEDTARAEDFLAKLKELGFPMRSHYFYPALCRAEDEAAVYETLSRMVSAGVSLDFDTLVDFVAPRLDFSDVNGVLEKLEKAGVPAKLATTCVAFNLLKGNRFEEAEELLQARPSIQDGVRLTAVLASRVTEENIPISIKILEKLVNICADERPQPDLVGTFISNASDEAAIEALSHTQLPISSRRFRSLIARGVNVECLRGNVVDMPDYDYHILSDTHDEDLEALALRADRGDRVSASILRRLLTVYCRERNLEKVDEVLPKLERYGLTGANYSHLVALHCHLMDPERALHYLSEANSKEIEVNPRRVLQIASVLVEQSRVAEAEALLDEYSRSLSVVSDEHLMWKEIGQLMKALTKKQGAEETLNFFDKYFSRSAVTEVFGYVIRGFAEEDLSKAFELIKETAYRYRSAPCRKLVCMRLIQENKTEELEALMSVITSIFGQTDCSVDMVLCYLECDKIDEAKATLLRCRGERAKASLMRACNTYLNDNKKDCLDRLFGLMDELNVERDVAALYRIKQLNRTNDVKAAMDIWTESQEENIVLLPMALQILANMLERNGQEVPFVVPSNEGGLGGLSPENTVFQRILSGSLDKAFSMRNELKAQEKTLSFRDSMALITALTDAGRLAEAFEVARDLKTLSTQQFRQLIVSL</sequence>
<keyword evidence="1" id="KW-0677">Repeat</keyword>
<dbReference type="GO" id="GO:0003730">
    <property type="term" value="F:mRNA 3'-UTR binding"/>
    <property type="evidence" value="ECO:0007669"/>
    <property type="project" value="TreeGrafter"/>
</dbReference>
<gene>
    <name evidence="5" type="primary">LOC108864314</name>
</gene>
<evidence type="ECO:0000313" key="5">
    <source>
        <dbReference type="RefSeq" id="XP_018495211.1"/>
    </source>
</evidence>
<dbReference type="NCBIfam" id="TIGR00756">
    <property type="entry name" value="PPR"/>
    <property type="match status" value="1"/>
</dbReference>
<reference evidence="5" key="1">
    <citation type="submission" date="2025-08" db="UniProtKB">
        <authorList>
            <consortium name="RefSeq"/>
        </authorList>
    </citation>
    <scope>IDENTIFICATION</scope>
</reference>